<evidence type="ECO:0000313" key="2">
    <source>
        <dbReference type="Proteomes" id="UP000295252"/>
    </source>
</evidence>
<gene>
    <name evidence="1" type="ORF">GSCOC_T00026836001</name>
</gene>
<organism evidence="1 2">
    <name type="scientific">Coffea canephora</name>
    <name type="common">Robusta coffee</name>
    <dbReference type="NCBI Taxonomy" id="49390"/>
    <lineage>
        <taxon>Eukaryota</taxon>
        <taxon>Viridiplantae</taxon>
        <taxon>Streptophyta</taxon>
        <taxon>Embryophyta</taxon>
        <taxon>Tracheophyta</taxon>
        <taxon>Spermatophyta</taxon>
        <taxon>Magnoliopsida</taxon>
        <taxon>eudicotyledons</taxon>
        <taxon>Gunneridae</taxon>
        <taxon>Pentapetalae</taxon>
        <taxon>asterids</taxon>
        <taxon>lamiids</taxon>
        <taxon>Gentianales</taxon>
        <taxon>Rubiaceae</taxon>
        <taxon>Ixoroideae</taxon>
        <taxon>Gardenieae complex</taxon>
        <taxon>Bertiereae - Coffeeae clade</taxon>
        <taxon>Coffeeae</taxon>
        <taxon>Coffea</taxon>
    </lineage>
</organism>
<sequence length="27" mass="3031">MYLPDGIDIYFENIGGKMLDAVIDLTI</sequence>
<proteinExistence type="predicted"/>
<dbReference type="EMBL" id="HG739114">
    <property type="protein sequence ID" value="CDP08109.1"/>
    <property type="molecule type" value="Genomic_DNA"/>
</dbReference>
<dbReference type="Proteomes" id="UP000295252">
    <property type="component" value="Chromosome V"/>
</dbReference>
<keyword evidence="2" id="KW-1185">Reference proteome</keyword>
<dbReference type="Gramene" id="CDP08109">
    <property type="protein sequence ID" value="CDP08109"/>
    <property type="gene ID" value="GSCOC_T00026836001"/>
</dbReference>
<evidence type="ECO:0000313" key="1">
    <source>
        <dbReference type="EMBL" id="CDP08109.1"/>
    </source>
</evidence>
<dbReference type="PhylomeDB" id="A0A068UIS5"/>
<accession>A0A068UIS5</accession>
<dbReference type="Gene3D" id="3.40.50.720">
    <property type="entry name" value="NAD(P)-binding Rossmann-like Domain"/>
    <property type="match status" value="1"/>
</dbReference>
<dbReference type="AlphaFoldDB" id="A0A068UIS5"/>
<reference evidence="2" key="1">
    <citation type="journal article" date="2014" name="Science">
        <title>The coffee genome provides insight into the convergent evolution of caffeine biosynthesis.</title>
        <authorList>
            <person name="Denoeud F."/>
            <person name="Carretero-Paulet L."/>
            <person name="Dereeper A."/>
            <person name="Droc G."/>
            <person name="Guyot R."/>
            <person name="Pietrella M."/>
            <person name="Zheng C."/>
            <person name="Alberti A."/>
            <person name="Anthony F."/>
            <person name="Aprea G."/>
            <person name="Aury J.M."/>
            <person name="Bento P."/>
            <person name="Bernard M."/>
            <person name="Bocs S."/>
            <person name="Campa C."/>
            <person name="Cenci A."/>
            <person name="Combes M.C."/>
            <person name="Crouzillat D."/>
            <person name="Da Silva C."/>
            <person name="Daddiego L."/>
            <person name="De Bellis F."/>
            <person name="Dussert S."/>
            <person name="Garsmeur O."/>
            <person name="Gayraud T."/>
            <person name="Guignon V."/>
            <person name="Jahn K."/>
            <person name="Jamilloux V."/>
            <person name="Joet T."/>
            <person name="Labadie K."/>
            <person name="Lan T."/>
            <person name="Leclercq J."/>
            <person name="Lepelley M."/>
            <person name="Leroy T."/>
            <person name="Li L.T."/>
            <person name="Librado P."/>
            <person name="Lopez L."/>
            <person name="Munoz A."/>
            <person name="Noel B."/>
            <person name="Pallavicini A."/>
            <person name="Perrotta G."/>
            <person name="Poncet V."/>
            <person name="Pot D."/>
            <person name="Priyono X."/>
            <person name="Rigoreau M."/>
            <person name="Rouard M."/>
            <person name="Rozas J."/>
            <person name="Tranchant-Dubreuil C."/>
            <person name="VanBuren R."/>
            <person name="Zhang Q."/>
            <person name="Andrade A.C."/>
            <person name="Argout X."/>
            <person name="Bertrand B."/>
            <person name="de Kochko A."/>
            <person name="Graziosi G."/>
            <person name="Henry R.J."/>
            <person name="Jayarama X."/>
            <person name="Ming R."/>
            <person name="Nagai C."/>
            <person name="Rounsley S."/>
            <person name="Sankoff D."/>
            <person name="Giuliano G."/>
            <person name="Albert V.A."/>
            <person name="Wincker P."/>
            <person name="Lashermes P."/>
        </authorList>
    </citation>
    <scope>NUCLEOTIDE SEQUENCE [LARGE SCALE GENOMIC DNA]</scope>
    <source>
        <strain evidence="2">cv. DH200-94</strain>
    </source>
</reference>
<dbReference type="InParanoid" id="A0A068UIS5"/>
<protein>
    <submittedName>
        <fullName evidence="1">Uncharacterized protein</fullName>
    </submittedName>
</protein>
<name>A0A068UIS5_COFCA</name>